<name>A0A8E2AYP7_9APHY</name>
<evidence type="ECO:0000313" key="2">
    <source>
        <dbReference type="Proteomes" id="UP000250043"/>
    </source>
</evidence>
<accession>A0A8E2AYP7</accession>
<reference evidence="1 2" key="1">
    <citation type="submission" date="2016-07" db="EMBL/GenBank/DDBJ databases">
        <title>Draft genome of the white-rot fungus Obba rivulosa 3A-2.</title>
        <authorList>
            <consortium name="DOE Joint Genome Institute"/>
            <person name="Miettinen O."/>
            <person name="Riley R."/>
            <person name="Acob R."/>
            <person name="Barry K."/>
            <person name="Cullen D."/>
            <person name="De Vries R."/>
            <person name="Hainaut M."/>
            <person name="Hatakka A."/>
            <person name="Henrissat B."/>
            <person name="Hilden K."/>
            <person name="Kuo R."/>
            <person name="Labutti K."/>
            <person name="Lipzen A."/>
            <person name="Makela M.R."/>
            <person name="Sandor L."/>
            <person name="Spatafora J.W."/>
            <person name="Grigoriev I.V."/>
            <person name="Hibbett D.S."/>
        </authorList>
    </citation>
    <scope>NUCLEOTIDE SEQUENCE [LARGE SCALE GENOMIC DNA]</scope>
    <source>
        <strain evidence="1 2">3A-2</strain>
    </source>
</reference>
<dbReference type="Proteomes" id="UP000250043">
    <property type="component" value="Unassembled WGS sequence"/>
</dbReference>
<gene>
    <name evidence="1" type="ORF">OBBRIDRAFT_790926</name>
</gene>
<protein>
    <submittedName>
        <fullName evidence="1">Uncharacterized protein</fullName>
    </submittedName>
</protein>
<organism evidence="1 2">
    <name type="scientific">Obba rivulosa</name>
    <dbReference type="NCBI Taxonomy" id="1052685"/>
    <lineage>
        <taxon>Eukaryota</taxon>
        <taxon>Fungi</taxon>
        <taxon>Dikarya</taxon>
        <taxon>Basidiomycota</taxon>
        <taxon>Agaricomycotina</taxon>
        <taxon>Agaricomycetes</taxon>
        <taxon>Polyporales</taxon>
        <taxon>Gelatoporiaceae</taxon>
        <taxon>Obba</taxon>
    </lineage>
</organism>
<keyword evidence="2" id="KW-1185">Reference proteome</keyword>
<dbReference type="AlphaFoldDB" id="A0A8E2AYP7"/>
<sequence length="61" mass="7341">MDCRRGEAGGKFYIPGPGETLDNFTGYHLRTQRHRQRVNERVENNYRVQPHKMLRPWMARL</sequence>
<proteinExistence type="predicted"/>
<dbReference type="EMBL" id="KV722364">
    <property type="protein sequence ID" value="OCH92768.1"/>
    <property type="molecule type" value="Genomic_DNA"/>
</dbReference>
<evidence type="ECO:0000313" key="1">
    <source>
        <dbReference type="EMBL" id="OCH92768.1"/>
    </source>
</evidence>